<dbReference type="Pfam" id="PF10536">
    <property type="entry name" value="PMD"/>
    <property type="match status" value="1"/>
</dbReference>
<feature type="non-terminal residue" evidence="2">
    <location>
        <position position="253"/>
    </location>
</feature>
<dbReference type="PANTHER" id="PTHR46033">
    <property type="entry name" value="PROTEIN MAIN-LIKE 2"/>
    <property type="match status" value="1"/>
</dbReference>
<dbReference type="InterPro" id="IPR044824">
    <property type="entry name" value="MAIN-like"/>
</dbReference>
<dbReference type="Proteomes" id="UP001058974">
    <property type="component" value="Chromosome 1"/>
</dbReference>
<organism evidence="2 3">
    <name type="scientific">Pisum sativum</name>
    <name type="common">Garden pea</name>
    <name type="synonym">Lathyrus oleraceus</name>
    <dbReference type="NCBI Taxonomy" id="3888"/>
    <lineage>
        <taxon>Eukaryota</taxon>
        <taxon>Viridiplantae</taxon>
        <taxon>Streptophyta</taxon>
        <taxon>Embryophyta</taxon>
        <taxon>Tracheophyta</taxon>
        <taxon>Spermatophyta</taxon>
        <taxon>Magnoliopsida</taxon>
        <taxon>eudicotyledons</taxon>
        <taxon>Gunneridae</taxon>
        <taxon>Pentapetalae</taxon>
        <taxon>rosids</taxon>
        <taxon>fabids</taxon>
        <taxon>Fabales</taxon>
        <taxon>Fabaceae</taxon>
        <taxon>Papilionoideae</taxon>
        <taxon>50 kb inversion clade</taxon>
        <taxon>NPAAA clade</taxon>
        <taxon>Hologalegina</taxon>
        <taxon>IRL clade</taxon>
        <taxon>Fabeae</taxon>
        <taxon>Lathyrus</taxon>
    </lineage>
</organism>
<protein>
    <recommendedName>
        <fullName evidence="1">Aminotransferase-like plant mobile domain-containing protein</fullName>
    </recommendedName>
</protein>
<dbReference type="AlphaFoldDB" id="A0A9D5GYS9"/>
<accession>A0A9D5GYS9</accession>
<evidence type="ECO:0000313" key="2">
    <source>
        <dbReference type="EMBL" id="KAI5446235.1"/>
    </source>
</evidence>
<evidence type="ECO:0000313" key="3">
    <source>
        <dbReference type="Proteomes" id="UP001058974"/>
    </source>
</evidence>
<reference evidence="2 3" key="1">
    <citation type="journal article" date="2022" name="Nat. Genet.">
        <title>Improved pea reference genome and pan-genome highlight genomic features and evolutionary characteristics.</title>
        <authorList>
            <person name="Yang T."/>
            <person name="Liu R."/>
            <person name="Luo Y."/>
            <person name="Hu S."/>
            <person name="Wang D."/>
            <person name="Wang C."/>
            <person name="Pandey M.K."/>
            <person name="Ge S."/>
            <person name="Xu Q."/>
            <person name="Li N."/>
            <person name="Li G."/>
            <person name="Huang Y."/>
            <person name="Saxena R.K."/>
            <person name="Ji Y."/>
            <person name="Li M."/>
            <person name="Yan X."/>
            <person name="He Y."/>
            <person name="Liu Y."/>
            <person name="Wang X."/>
            <person name="Xiang C."/>
            <person name="Varshney R.K."/>
            <person name="Ding H."/>
            <person name="Gao S."/>
            <person name="Zong X."/>
        </authorList>
    </citation>
    <scope>NUCLEOTIDE SEQUENCE [LARGE SCALE GENOMIC DNA]</scope>
    <source>
        <strain evidence="2 3">cv. Zhongwan 6</strain>
    </source>
</reference>
<keyword evidence="3" id="KW-1185">Reference proteome</keyword>
<dbReference type="EMBL" id="JAMSHJ010000001">
    <property type="protein sequence ID" value="KAI5446235.1"/>
    <property type="molecule type" value="Genomic_DNA"/>
</dbReference>
<name>A0A9D5GYS9_PEA</name>
<evidence type="ECO:0000259" key="1">
    <source>
        <dbReference type="Pfam" id="PF10536"/>
    </source>
</evidence>
<proteinExistence type="predicted"/>
<dbReference type="Gramene" id="Psat01G0417500-T1">
    <property type="protein sequence ID" value="KAI5446235.1"/>
    <property type="gene ID" value="KIW84_014175"/>
</dbReference>
<comment type="caution">
    <text evidence="2">The sequence shown here is derived from an EMBL/GenBank/DDBJ whole genome shotgun (WGS) entry which is preliminary data.</text>
</comment>
<feature type="domain" description="Aminotransferase-like plant mobile" evidence="1">
    <location>
        <begin position="95"/>
        <end position="244"/>
    </location>
</feature>
<gene>
    <name evidence="2" type="ORF">KIW84_014175</name>
</gene>
<dbReference type="GO" id="GO:0010073">
    <property type="term" value="P:meristem maintenance"/>
    <property type="evidence" value="ECO:0007669"/>
    <property type="project" value="InterPro"/>
</dbReference>
<dbReference type="PANTHER" id="PTHR46033:SF8">
    <property type="entry name" value="PROTEIN MAINTENANCE OF MERISTEMS-LIKE"/>
    <property type="match status" value="1"/>
</dbReference>
<sequence length="253" mass="28844">VVCPVVVVADPVSYVTTDTNVTTPSTKSSIHIDRGFPGGPIDWLMLTEYAYHVALRLWQREDHIPLKVTSHRSKLKDFPKISMPDQVRRIVWYFELLNCTHCSLTMLNALLLTTFVERWHKETSSFHLQFGKMTISLDDVSSLFYLPIRGRFWTNHVLNSSFICMTATQDLGVSKEAVQKGFAFNRDTHLYMSWLQNTYVELVAAGSYEVVARMYMLHLITCTLFADNSGVYIDMCACSVASRLPIGLRGVLY</sequence>
<dbReference type="InterPro" id="IPR019557">
    <property type="entry name" value="AminoTfrase-like_pln_mobile"/>
</dbReference>